<dbReference type="GO" id="GO:0003723">
    <property type="term" value="F:RNA binding"/>
    <property type="evidence" value="ECO:0007669"/>
    <property type="project" value="InterPro"/>
</dbReference>
<evidence type="ECO:0000256" key="1">
    <source>
        <dbReference type="ARBA" id="ARBA00010876"/>
    </source>
</evidence>
<sequence length="234" mass="26375">MATNKIQILYEDNDVLVINKPAGLIVHADGRTNEPTLVDWVLGKYPEIKMVGDAARPGIVHRLDRDTSGALVIAKNQKAYDFLREQFQSRKVEKIYHAFVYGRVKNDEGVIDRPIARSKRGGALWSATRGKKGKERDAVTEYKVLKRGDGYSLIELRPLTGRTHQLRVHLKAINYPVVCDKLYAPKKECLLGFNRLALHARSLTLALISGKKIKIEAPYPNDFEEALKIANLES</sequence>
<organism evidence="6 7">
    <name type="scientific">Candidatus Taylorbacteria bacterium RIFCSPLOWO2_01_FULL_48_100</name>
    <dbReference type="NCBI Taxonomy" id="1802322"/>
    <lineage>
        <taxon>Bacteria</taxon>
        <taxon>Candidatus Tayloriibacteriota</taxon>
    </lineage>
</organism>
<dbReference type="GO" id="GO:0140098">
    <property type="term" value="F:catalytic activity, acting on RNA"/>
    <property type="evidence" value="ECO:0007669"/>
    <property type="project" value="UniProtKB-ARBA"/>
</dbReference>
<evidence type="ECO:0000313" key="7">
    <source>
        <dbReference type="Proteomes" id="UP000177797"/>
    </source>
</evidence>
<gene>
    <name evidence="6" type="ORF">A2938_03385</name>
</gene>
<dbReference type="EMBL" id="MHSA01000011">
    <property type="protein sequence ID" value="OHA34565.1"/>
    <property type="molecule type" value="Genomic_DNA"/>
</dbReference>
<dbReference type="PANTHER" id="PTHR21600:SF44">
    <property type="entry name" value="RIBOSOMAL LARGE SUBUNIT PSEUDOURIDINE SYNTHASE D"/>
    <property type="match status" value="1"/>
</dbReference>
<name>A0A1G2NEQ5_9BACT</name>
<dbReference type="InterPro" id="IPR020103">
    <property type="entry name" value="PsdUridine_synth_cat_dom_sf"/>
</dbReference>
<dbReference type="Pfam" id="PF00849">
    <property type="entry name" value="PseudoU_synth_2"/>
    <property type="match status" value="1"/>
</dbReference>
<dbReference type="NCBIfam" id="TIGR00005">
    <property type="entry name" value="rluA_subfam"/>
    <property type="match status" value="1"/>
</dbReference>
<dbReference type="GO" id="GO:0009982">
    <property type="term" value="F:pseudouridine synthase activity"/>
    <property type="evidence" value="ECO:0007669"/>
    <property type="project" value="InterPro"/>
</dbReference>
<proteinExistence type="inferred from homology"/>
<feature type="domain" description="Pseudouridine synthase RsuA/RluA-like" evidence="5">
    <location>
        <begin position="14"/>
        <end position="171"/>
    </location>
</feature>
<reference evidence="6 7" key="1">
    <citation type="journal article" date="2016" name="Nat. Commun.">
        <title>Thousands of microbial genomes shed light on interconnected biogeochemical processes in an aquifer system.</title>
        <authorList>
            <person name="Anantharaman K."/>
            <person name="Brown C.T."/>
            <person name="Hug L.A."/>
            <person name="Sharon I."/>
            <person name="Castelle C.J."/>
            <person name="Probst A.J."/>
            <person name="Thomas B.C."/>
            <person name="Singh A."/>
            <person name="Wilkins M.J."/>
            <person name="Karaoz U."/>
            <person name="Brodie E.L."/>
            <person name="Williams K.H."/>
            <person name="Hubbard S.S."/>
            <person name="Banfield J.F."/>
        </authorList>
    </citation>
    <scope>NUCLEOTIDE SEQUENCE [LARGE SCALE GENOMIC DNA]</scope>
</reference>
<feature type="active site" evidence="3">
    <location>
        <position position="64"/>
    </location>
</feature>
<evidence type="ECO:0000259" key="5">
    <source>
        <dbReference type="Pfam" id="PF00849"/>
    </source>
</evidence>
<dbReference type="InterPro" id="IPR006224">
    <property type="entry name" value="PsdUridine_synth_RluA-like_CS"/>
</dbReference>
<evidence type="ECO:0000256" key="4">
    <source>
        <dbReference type="RuleBase" id="RU362028"/>
    </source>
</evidence>
<keyword evidence="2 4" id="KW-0413">Isomerase</keyword>
<dbReference type="EC" id="5.4.99.-" evidence="4"/>
<comment type="function">
    <text evidence="4">Responsible for synthesis of pseudouridine from uracil.</text>
</comment>
<protein>
    <recommendedName>
        <fullName evidence="4">Pseudouridine synthase</fullName>
        <ecNumber evidence="4">5.4.99.-</ecNumber>
    </recommendedName>
</protein>
<comment type="catalytic activity">
    <reaction evidence="4">
        <text>a uridine in RNA = a pseudouridine in RNA</text>
        <dbReference type="Rhea" id="RHEA:48348"/>
        <dbReference type="Rhea" id="RHEA-COMP:12068"/>
        <dbReference type="Rhea" id="RHEA-COMP:12069"/>
        <dbReference type="ChEBI" id="CHEBI:65314"/>
        <dbReference type="ChEBI" id="CHEBI:65315"/>
    </reaction>
</comment>
<dbReference type="Proteomes" id="UP000177797">
    <property type="component" value="Unassembled WGS sequence"/>
</dbReference>
<dbReference type="PROSITE" id="PS01129">
    <property type="entry name" value="PSI_RLU"/>
    <property type="match status" value="1"/>
</dbReference>
<evidence type="ECO:0000313" key="6">
    <source>
        <dbReference type="EMBL" id="OHA34565.1"/>
    </source>
</evidence>
<dbReference type="AlphaFoldDB" id="A0A1G2NEQ5"/>
<dbReference type="InterPro" id="IPR006225">
    <property type="entry name" value="PsdUridine_synth_RluC/D"/>
</dbReference>
<dbReference type="SUPFAM" id="SSF55120">
    <property type="entry name" value="Pseudouridine synthase"/>
    <property type="match status" value="1"/>
</dbReference>
<dbReference type="Gene3D" id="3.30.2350.10">
    <property type="entry name" value="Pseudouridine synthase"/>
    <property type="match status" value="1"/>
</dbReference>
<dbReference type="GO" id="GO:0000455">
    <property type="term" value="P:enzyme-directed rRNA pseudouridine synthesis"/>
    <property type="evidence" value="ECO:0007669"/>
    <property type="project" value="TreeGrafter"/>
</dbReference>
<comment type="caution">
    <text evidence="6">The sequence shown here is derived from an EMBL/GenBank/DDBJ whole genome shotgun (WGS) entry which is preliminary data.</text>
</comment>
<evidence type="ECO:0000256" key="2">
    <source>
        <dbReference type="ARBA" id="ARBA00023235"/>
    </source>
</evidence>
<dbReference type="PANTHER" id="PTHR21600">
    <property type="entry name" value="MITOCHONDRIAL RNA PSEUDOURIDINE SYNTHASE"/>
    <property type="match status" value="1"/>
</dbReference>
<comment type="similarity">
    <text evidence="1 4">Belongs to the pseudouridine synthase RluA family.</text>
</comment>
<evidence type="ECO:0000256" key="3">
    <source>
        <dbReference type="PIRSR" id="PIRSR606225-1"/>
    </source>
</evidence>
<accession>A0A1G2NEQ5</accession>
<dbReference type="InterPro" id="IPR006145">
    <property type="entry name" value="PsdUridine_synth_RsuA/RluA"/>
</dbReference>
<dbReference type="InterPro" id="IPR050188">
    <property type="entry name" value="RluA_PseudoU_synthase"/>
</dbReference>
<dbReference type="CDD" id="cd02869">
    <property type="entry name" value="PseudoU_synth_RluA_like"/>
    <property type="match status" value="1"/>
</dbReference>